<keyword evidence="2" id="KW-0496">Mitochondrion</keyword>
<reference evidence="3" key="2">
    <citation type="journal article" date="2017" name="Mitochondrial DNA Part B Resour">
        <title>Characterization of mitochondrial genome and phylogenetic implications for Chinese black ant, Polyrhachis dives (Hymenoptera: Formicidae).</title>
        <authorList>
            <person name="Liu J.-H."/>
            <person name="Jia P.-F."/>
            <person name="Fu J.-Q."/>
            <person name="Dan W.-L."/>
            <person name="Yang L.-Y."/>
            <person name="Wang Q.-M."/>
            <person name="Li Z.-N."/>
        </authorList>
    </citation>
    <scope>NUCLEOTIDE SEQUENCE</scope>
</reference>
<dbReference type="GeneID" id="28482609"/>
<keyword evidence="1" id="KW-0472">Membrane</keyword>
<keyword evidence="1" id="KW-0812">Transmembrane</keyword>
<evidence type="ECO:0000313" key="2">
    <source>
        <dbReference type="EMBL" id="AMJ17068.1"/>
    </source>
</evidence>
<gene>
    <name evidence="2" type="primary">ATP8</name>
    <name evidence="3" type="synonym">atp8</name>
</gene>
<keyword evidence="1" id="KW-1133">Transmembrane helix</keyword>
<name>A0A1B0UTX1_9HYME</name>
<proteinExistence type="predicted"/>
<sequence length="54" mass="6809">MPHMMPMMWVITYLFTLFFILFTISLLYFFYIPSKLSLLKSKKSSKFYKWNWLW</sequence>
<evidence type="ECO:0000256" key="1">
    <source>
        <dbReference type="SAM" id="Phobius"/>
    </source>
</evidence>
<feature type="transmembrane region" description="Helical" evidence="1">
    <location>
        <begin position="6"/>
        <end position="32"/>
    </location>
</feature>
<protein>
    <submittedName>
        <fullName evidence="2">ATP synthase F0 subunit 8</fullName>
    </submittedName>
</protein>
<dbReference type="EMBL" id="KT266831">
    <property type="protein sequence ID" value="AMJ17068.1"/>
    <property type="molecule type" value="Genomic_DNA"/>
</dbReference>
<dbReference type="RefSeq" id="YP_009272417.1">
    <property type="nucleotide sequence ID" value="NC_030790.1"/>
</dbReference>
<dbReference type="AlphaFoldDB" id="A0A1B0UTX1"/>
<dbReference type="CTD" id="4509"/>
<evidence type="ECO:0000313" key="3">
    <source>
        <dbReference type="EMBL" id="AUT77303.1"/>
    </source>
</evidence>
<dbReference type="EMBL" id="MF919600">
    <property type="protein sequence ID" value="AUT77303.1"/>
    <property type="molecule type" value="Genomic_DNA"/>
</dbReference>
<reference evidence="2" key="1">
    <citation type="submission" date="2015-07" db="EMBL/GenBank/DDBJ databases">
        <title>Complete mitochondrial genome of the golden weaver ant Polyrhachis dives (Insecta: Hymenoptera: Formicidae).</title>
        <authorList>
            <person name="Song S.-L."/>
            <person name="Yong H.-S."/>
            <person name="Lim P.-E."/>
            <person name="Eamsobhana P."/>
        </authorList>
    </citation>
    <scope>NUCLEOTIDE SEQUENCE</scope>
    <source>
        <strain evidence="2">PD1</strain>
    </source>
</reference>
<organism evidence="2">
    <name type="scientific">Polyrhachis dives</name>
    <dbReference type="NCBI Taxonomy" id="84555"/>
    <lineage>
        <taxon>Eukaryota</taxon>
        <taxon>Metazoa</taxon>
        <taxon>Ecdysozoa</taxon>
        <taxon>Arthropoda</taxon>
        <taxon>Hexapoda</taxon>
        <taxon>Insecta</taxon>
        <taxon>Pterygota</taxon>
        <taxon>Neoptera</taxon>
        <taxon>Endopterygota</taxon>
        <taxon>Hymenoptera</taxon>
        <taxon>Apocrita</taxon>
        <taxon>Aculeata</taxon>
        <taxon>Formicoidea</taxon>
        <taxon>Formicidae</taxon>
        <taxon>Formicinae</taxon>
        <taxon>Polyrhachis</taxon>
    </lineage>
</organism>
<accession>A0A1B0UTX1</accession>
<geneLocation type="mitochondrion" evidence="2"/>